<gene>
    <name evidence="1" type="ORF">EJB05_04077</name>
</gene>
<comment type="caution">
    <text evidence="1">The sequence shown here is derived from an EMBL/GenBank/DDBJ whole genome shotgun (WGS) entry which is preliminary data.</text>
</comment>
<protein>
    <submittedName>
        <fullName evidence="1">Uncharacterized protein</fullName>
    </submittedName>
</protein>
<reference evidence="1 2" key="1">
    <citation type="journal article" date="2019" name="Sci. Rep.">
        <title>A high-quality genome of Eragrostis curvula grass provides insights into Poaceae evolution and supports new strategies to enhance forage quality.</title>
        <authorList>
            <person name="Carballo J."/>
            <person name="Santos B.A.C.M."/>
            <person name="Zappacosta D."/>
            <person name="Garbus I."/>
            <person name="Selva J.P."/>
            <person name="Gallo C.A."/>
            <person name="Diaz A."/>
            <person name="Albertini E."/>
            <person name="Caccamo M."/>
            <person name="Echenique V."/>
        </authorList>
    </citation>
    <scope>NUCLEOTIDE SEQUENCE [LARGE SCALE GENOMIC DNA]</scope>
    <source>
        <strain evidence="2">cv. Victoria</strain>
        <tissue evidence="1">Leaf</tissue>
    </source>
</reference>
<organism evidence="1 2">
    <name type="scientific">Eragrostis curvula</name>
    <name type="common">weeping love grass</name>
    <dbReference type="NCBI Taxonomy" id="38414"/>
    <lineage>
        <taxon>Eukaryota</taxon>
        <taxon>Viridiplantae</taxon>
        <taxon>Streptophyta</taxon>
        <taxon>Embryophyta</taxon>
        <taxon>Tracheophyta</taxon>
        <taxon>Spermatophyta</taxon>
        <taxon>Magnoliopsida</taxon>
        <taxon>Liliopsida</taxon>
        <taxon>Poales</taxon>
        <taxon>Poaceae</taxon>
        <taxon>PACMAD clade</taxon>
        <taxon>Chloridoideae</taxon>
        <taxon>Eragrostideae</taxon>
        <taxon>Eragrostidinae</taxon>
        <taxon>Eragrostis</taxon>
    </lineage>
</organism>
<dbReference type="EMBL" id="RWGY01000004">
    <property type="protein sequence ID" value="TVU44631.1"/>
    <property type="molecule type" value="Genomic_DNA"/>
</dbReference>
<dbReference type="Gramene" id="TVU44631">
    <property type="protein sequence ID" value="TVU44631"/>
    <property type="gene ID" value="EJB05_04077"/>
</dbReference>
<feature type="non-terminal residue" evidence="1">
    <location>
        <position position="1"/>
    </location>
</feature>
<accession>A0A5J9W9I5</accession>
<dbReference type="AlphaFoldDB" id="A0A5J9W9I5"/>
<evidence type="ECO:0000313" key="1">
    <source>
        <dbReference type="EMBL" id="TVU44631.1"/>
    </source>
</evidence>
<dbReference type="Proteomes" id="UP000324897">
    <property type="component" value="Chromosome 5"/>
</dbReference>
<sequence length="256" mass="27414">MDAASAFVLVKSRLEVRGLTPATRRIPARLTPEVEWATINCATKKAYGCGKHGQILLEGITLYASLADFPDLTSALSITVSNEAVRSIEAEVGSPDGTLEVKGSILTVTGHLLILIVGFVGLENGDRVYYLVYDSADASLYMVPYLPDHLKARYTTTPVAVDTGDSGGHELVLMAREVAGDGDCVFFRYEDLPTPIPKRRRGSKRSAYKVRVVVAAPAPAFFLGSASLGLPPGTWIELLPSAPSACHLDEDLPNIA</sequence>
<evidence type="ECO:0000313" key="2">
    <source>
        <dbReference type="Proteomes" id="UP000324897"/>
    </source>
</evidence>
<name>A0A5J9W9I5_9POAL</name>
<keyword evidence="2" id="KW-1185">Reference proteome</keyword>
<proteinExistence type="predicted"/>
<dbReference type="OrthoDB" id="689746at2759"/>